<dbReference type="GeneID" id="23566202"/>
<dbReference type="KEGG" id="uma:UMAG_10134"/>
<dbReference type="Proteomes" id="UP000000561">
    <property type="component" value="Chromosome 5"/>
</dbReference>
<dbReference type="STRING" id="237631.A0A0D1CTM2"/>
<dbReference type="VEuPathDB" id="FungiDB:UMAG_10134"/>
<dbReference type="EMBL" id="CM003144">
    <property type="protein sequence ID" value="KIS69848.1"/>
    <property type="molecule type" value="Genomic_DNA"/>
</dbReference>
<dbReference type="RefSeq" id="XP_011388818.1">
    <property type="nucleotide sequence ID" value="XM_011390516.1"/>
</dbReference>
<evidence type="ECO:0000256" key="1">
    <source>
        <dbReference type="SAM" id="MobiDB-lite"/>
    </source>
</evidence>
<dbReference type="PANTHER" id="PTHR38695:SF1">
    <property type="entry name" value="AMINO ACID PERMEASE_ SLC12A DOMAIN-CONTAINING PROTEIN"/>
    <property type="match status" value="1"/>
</dbReference>
<dbReference type="Pfam" id="PF17648">
    <property type="entry name" value="Luciferase"/>
    <property type="match status" value="1"/>
</dbReference>
<sequence>MKVGHSTSTVEAIVSTYRKAPITLSIFASYFISKVCSKLWLDYRLFVSLPGGPLPKNIIGWSIHYFVLSPLSLNSSWTSTKLARCFFPTTSKSNTGRLSTGSELLPRKGPRPLTAGTIPHRQLDQFCCESGELSDTYNDTPLQVKEAESSSKKQAQEAIQHVLSSLQRQADVQPSHLRLGPSMIETHSTALFAISHTLVTGSDCVSRSTRSAQFPSNLSRRFLSSTKGEFVHVHCQVTSESDSAEAPWSVDGSLHMTLHPDDAALVVEQGWGELHSLAGFPSYSGFWIGWPAWLTRSRPSTMKSARWWSLSSVPTAPDARVSKALGLPPTYCLVFSPRNVEEANVVLEILQAATAFAIGSPAR</sequence>
<feature type="domain" description="Luciferase" evidence="2">
    <location>
        <begin position="251"/>
        <end position="353"/>
    </location>
</feature>
<dbReference type="PANTHER" id="PTHR38695">
    <property type="entry name" value="AMINO ACID PERMEASE_ SLC12A DOMAIN-CONTAINING PROTEIN"/>
    <property type="match status" value="1"/>
</dbReference>
<gene>
    <name evidence="3" type="ORF">UMAG_10134</name>
</gene>
<protein>
    <recommendedName>
        <fullName evidence="2">Luciferase domain-containing protein</fullName>
    </recommendedName>
</protein>
<evidence type="ECO:0000259" key="2">
    <source>
        <dbReference type="Pfam" id="PF17648"/>
    </source>
</evidence>
<evidence type="ECO:0000313" key="4">
    <source>
        <dbReference type="Proteomes" id="UP000000561"/>
    </source>
</evidence>
<feature type="region of interest" description="Disordered" evidence="1">
    <location>
        <begin position="97"/>
        <end position="117"/>
    </location>
</feature>
<reference evidence="3 4" key="1">
    <citation type="journal article" date="2006" name="Nature">
        <title>Insights from the genome of the biotrophic fungal plant pathogen Ustilago maydis.</title>
        <authorList>
            <person name="Kamper J."/>
            <person name="Kahmann R."/>
            <person name="Bolker M."/>
            <person name="Ma L.J."/>
            <person name="Brefort T."/>
            <person name="Saville B.J."/>
            <person name="Banuett F."/>
            <person name="Kronstad J.W."/>
            <person name="Gold S.E."/>
            <person name="Muller O."/>
            <person name="Perlin M.H."/>
            <person name="Wosten H.A."/>
            <person name="de Vries R."/>
            <person name="Ruiz-Herrera J."/>
            <person name="Reynaga-Pena C.G."/>
            <person name="Snetselaar K."/>
            <person name="McCann M."/>
            <person name="Perez-Martin J."/>
            <person name="Feldbrugge M."/>
            <person name="Basse C.W."/>
            <person name="Steinberg G."/>
            <person name="Ibeas J.I."/>
            <person name="Holloman W."/>
            <person name="Guzman P."/>
            <person name="Farman M."/>
            <person name="Stajich J.E."/>
            <person name="Sentandreu R."/>
            <person name="Gonzalez-Prieto J.M."/>
            <person name="Kennell J.C."/>
            <person name="Molina L."/>
            <person name="Schirawski J."/>
            <person name="Mendoza-Mendoza A."/>
            <person name="Greilinger D."/>
            <person name="Munch K."/>
            <person name="Rossel N."/>
            <person name="Scherer M."/>
            <person name="Vranes M."/>
            <person name="Ladendorf O."/>
            <person name="Vincon V."/>
            <person name="Fuchs U."/>
            <person name="Sandrock B."/>
            <person name="Meng S."/>
            <person name="Ho E.C."/>
            <person name="Cahill M.J."/>
            <person name="Boyce K.J."/>
            <person name="Klose J."/>
            <person name="Klosterman S.J."/>
            <person name="Deelstra H.J."/>
            <person name="Ortiz-Castellanos L."/>
            <person name="Li W."/>
            <person name="Sanchez-Alonso P."/>
            <person name="Schreier P.H."/>
            <person name="Hauser-Hahn I."/>
            <person name="Vaupel M."/>
            <person name="Koopmann E."/>
            <person name="Friedrich G."/>
            <person name="Voss H."/>
            <person name="Schluter T."/>
            <person name="Margolis J."/>
            <person name="Platt D."/>
            <person name="Swimmer C."/>
            <person name="Gnirke A."/>
            <person name="Chen F."/>
            <person name="Vysotskaia V."/>
            <person name="Mannhaupt G."/>
            <person name="Guldener U."/>
            <person name="Munsterkotter M."/>
            <person name="Haase D."/>
            <person name="Oesterheld M."/>
            <person name="Mewes H.W."/>
            <person name="Mauceli E.W."/>
            <person name="DeCaprio D."/>
            <person name="Wade C.M."/>
            <person name="Butler J."/>
            <person name="Young S."/>
            <person name="Jaffe D.B."/>
            <person name="Calvo S."/>
            <person name="Nusbaum C."/>
            <person name="Galagan J."/>
            <person name="Birren B.W."/>
        </authorList>
    </citation>
    <scope>NUCLEOTIDE SEQUENCE [LARGE SCALE GENOMIC DNA]</scope>
    <source>
        <strain evidence="4">DSM 14603 / FGSC 9021 / UM521</strain>
    </source>
</reference>
<organism evidence="3 4">
    <name type="scientific">Mycosarcoma maydis</name>
    <name type="common">Corn smut fungus</name>
    <name type="synonym">Ustilago maydis</name>
    <dbReference type="NCBI Taxonomy" id="5270"/>
    <lineage>
        <taxon>Eukaryota</taxon>
        <taxon>Fungi</taxon>
        <taxon>Dikarya</taxon>
        <taxon>Basidiomycota</taxon>
        <taxon>Ustilaginomycotina</taxon>
        <taxon>Ustilaginomycetes</taxon>
        <taxon>Ustilaginales</taxon>
        <taxon>Ustilaginaceae</taxon>
        <taxon>Mycosarcoma</taxon>
    </lineage>
</organism>
<proteinExistence type="predicted"/>
<dbReference type="InterPro" id="IPR040841">
    <property type="entry name" value="Luciferase_dom"/>
</dbReference>
<dbReference type="InterPro" id="IPR048273">
    <property type="entry name" value="Luciferase"/>
</dbReference>
<dbReference type="OrthoDB" id="5358398at2759"/>
<dbReference type="InParanoid" id="A0A0D1CTM2"/>
<name>A0A0D1CTM2_MYCMD</name>
<keyword evidence="4" id="KW-1185">Reference proteome</keyword>
<dbReference type="AlphaFoldDB" id="A0A0D1CTM2"/>
<evidence type="ECO:0000313" key="3">
    <source>
        <dbReference type="EMBL" id="KIS69848.1"/>
    </source>
</evidence>
<accession>A0A0D1CTM2</accession>